<protein>
    <recommendedName>
        <fullName evidence="3">ADP-ribosylation/crystallin J1</fullName>
    </recommendedName>
</protein>
<evidence type="ECO:0008006" key="3">
    <source>
        <dbReference type="Google" id="ProtNLM"/>
    </source>
</evidence>
<keyword evidence="2" id="KW-1185">Reference proteome</keyword>
<evidence type="ECO:0000313" key="2">
    <source>
        <dbReference type="Proteomes" id="UP001604282"/>
    </source>
</evidence>
<accession>A0ABW7BM20</accession>
<dbReference type="Proteomes" id="UP001604282">
    <property type="component" value="Unassembled WGS sequence"/>
</dbReference>
<organism evidence="1 2">
    <name type="scientific">Streptomyces omiyaensis</name>
    <dbReference type="NCBI Taxonomy" id="68247"/>
    <lineage>
        <taxon>Bacteria</taxon>
        <taxon>Bacillati</taxon>
        <taxon>Actinomycetota</taxon>
        <taxon>Actinomycetes</taxon>
        <taxon>Kitasatosporales</taxon>
        <taxon>Streptomycetaceae</taxon>
        <taxon>Streptomyces</taxon>
    </lineage>
</organism>
<proteinExistence type="predicted"/>
<dbReference type="RefSeq" id="WP_189846898.1">
    <property type="nucleotide sequence ID" value="NZ_BMVV01000001.1"/>
</dbReference>
<sequence length="122" mass="14030">MTSTPPTPQRPTTTLWRPTGPEELALVRELEWRAWPPRLPEQPIFYPVLNEDYAIRIARDWNVKHSGAGYVTRFEVDSAFLARYPVRQAGGRTILELWIPAEELADLNAHLVGPITVTHEFR</sequence>
<gene>
    <name evidence="1" type="ORF">ACGFYS_05125</name>
</gene>
<evidence type="ECO:0000313" key="1">
    <source>
        <dbReference type="EMBL" id="MFG3188302.1"/>
    </source>
</evidence>
<name>A0ABW7BM20_9ACTN</name>
<reference evidence="1 2" key="1">
    <citation type="submission" date="2024-10" db="EMBL/GenBank/DDBJ databases">
        <title>The Natural Products Discovery Center: Release of the First 8490 Sequenced Strains for Exploring Actinobacteria Biosynthetic Diversity.</title>
        <authorList>
            <person name="Kalkreuter E."/>
            <person name="Kautsar S.A."/>
            <person name="Yang D."/>
            <person name="Bader C.D."/>
            <person name="Teijaro C.N."/>
            <person name="Fluegel L."/>
            <person name="Davis C.M."/>
            <person name="Simpson J.R."/>
            <person name="Lauterbach L."/>
            <person name="Steele A.D."/>
            <person name="Gui C."/>
            <person name="Meng S."/>
            <person name="Li G."/>
            <person name="Viehrig K."/>
            <person name="Ye F."/>
            <person name="Su P."/>
            <person name="Kiefer A.F."/>
            <person name="Nichols A."/>
            <person name="Cepeda A.J."/>
            <person name="Yan W."/>
            <person name="Fan B."/>
            <person name="Jiang Y."/>
            <person name="Adhikari A."/>
            <person name="Zheng C.-J."/>
            <person name="Schuster L."/>
            <person name="Cowan T.M."/>
            <person name="Smanski M.J."/>
            <person name="Chevrette M.G."/>
            <person name="De Carvalho L.P.S."/>
            <person name="Shen B."/>
        </authorList>
    </citation>
    <scope>NUCLEOTIDE SEQUENCE [LARGE SCALE GENOMIC DNA]</scope>
    <source>
        <strain evidence="1 2">NPDC048229</strain>
    </source>
</reference>
<dbReference type="EMBL" id="JBICZW010000003">
    <property type="protein sequence ID" value="MFG3188302.1"/>
    <property type="molecule type" value="Genomic_DNA"/>
</dbReference>
<comment type="caution">
    <text evidence="1">The sequence shown here is derived from an EMBL/GenBank/DDBJ whole genome shotgun (WGS) entry which is preliminary data.</text>
</comment>